<organism evidence="2 3">
    <name type="scientific">Burkholderia pseudomultivorans</name>
    <dbReference type="NCBI Taxonomy" id="1207504"/>
    <lineage>
        <taxon>Bacteria</taxon>
        <taxon>Pseudomonadati</taxon>
        <taxon>Pseudomonadota</taxon>
        <taxon>Betaproteobacteria</taxon>
        <taxon>Burkholderiales</taxon>
        <taxon>Burkholderiaceae</taxon>
        <taxon>Burkholderia</taxon>
        <taxon>Burkholderia cepacia complex</taxon>
    </lineage>
</organism>
<name>A0A6P2H5J7_9BURK</name>
<evidence type="ECO:0000313" key="2">
    <source>
        <dbReference type="EMBL" id="VWB11951.1"/>
    </source>
</evidence>
<reference evidence="2 3" key="1">
    <citation type="submission" date="2019-09" db="EMBL/GenBank/DDBJ databases">
        <authorList>
            <person name="Depoorter E."/>
        </authorList>
    </citation>
    <scope>NUCLEOTIDE SEQUENCE [LARGE SCALE GENOMIC DNA]</scope>
    <source>
        <strain evidence="2">LMG 26883</strain>
    </source>
</reference>
<dbReference type="AlphaFoldDB" id="A0A6P2H5J7"/>
<dbReference type="RefSeq" id="WP_367651218.1">
    <property type="nucleotide sequence ID" value="NZ_CABVPP010000001.1"/>
</dbReference>
<evidence type="ECO:0000313" key="3">
    <source>
        <dbReference type="Proteomes" id="UP000494162"/>
    </source>
</evidence>
<dbReference type="EMBL" id="CABVPP010000001">
    <property type="protein sequence ID" value="VWB11951.1"/>
    <property type="molecule type" value="Genomic_DNA"/>
</dbReference>
<dbReference type="InterPro" id="IPR043764">
    <property type="entry name" value="DUF5710"/>
</dbReference>
<dbReference type="Pfam" id="PF18974">
    <property type="entry name" value="DUF5710"/>
    <property type="match status" value="1"/>
</dbReference>
<sequence length="90" mass="11135">MRINPNVPFKEKDKARMLGAKWDSARKTWYVVDVDDIQPFIRWMTAQQVNPSSYKQRQREEQFYRFRDGRAREYKPSKTETRIPHWERKE</sequence>
<evidence type="ECO:0000259" key="1">
    <source>
        <dbReference type="Pfam" id="PF18974"/>
    </source>
</evidence>
<dbReference type="GeneID" id="93173940"/>
<feature type="domain" description="DUF5710" evidence="1">
    <location>
        <begin position="6"/>
        <end position="44"/>
    </location>
</feature>
<gene>
    <name evidence="2" type="ORF">BPS26883_00396</name>
</gene>
<protein>
    <submittedName>
        <fullName evidence="2">DNA primase</fullName>
    </submittedName>
</protein>
<dbReference type="Proteomes" id="UP000494162">
    <property type="component" value="Unassembled WGS sequence"/>
</dbReference>
<proteinExistence type="predicted"/>
<accession>A0A6P2H5J7</accession>